<organism evidence="1 2">
    <name type="scientific">Rangifer tarandus platyrhynchus</name>
    <name type="common">Svalbard reindeer</name>
    <dbReference type="NCBI Taxonomy" id="3082113"/>
    <lineage>
        <taxon>Eukaryota</taxon>
        <taxon>Metazoa</taxon>
        <taxon>Chordata</taxon>
        <taxon>Craniata</taxon>
        <taxon>Vertebrata</taxon>
        <taxon>Euteleostomi</taxon>
        <taxon>Mammalia</taxon>
        <taxon>Eutheria</taxon>
        <taxon>Laurasiatheria</taxon>
        <taxon>Artiodactyla</taxon>
        <taxon>Ruminantia</taxon>
        <taxon>Pecora</taxon>
        <taxon>Cervidae</taxon>
        <taxon>Odocoileinae</taxon>
        <taxon>Rangifer</taxon>
    </lineage>
</organism>
<evidence type="ECO:0000313" key="2">
    <source>
        <dbReference type="Proteomes" id="UP001162501"/>
    </source>
</evidence>
<reference evidence="1" key="1">
    <citation type="submission" date="2023-05" db="EMBL/GenBank/DDBJ databases">
        <authorList>
            <consortium name="ELIXIR-Norway"/>
        </authorList>
    </citation>
    <scope>NUCLEOTIDE SEQUENCE</scope>
</reference>
<accession>A0AC59YZ33</accession>
<dbReference type="Proteomes" id="UP001162501">
    <property type="component" value="Chromosome 21"/>
</dbReference>
<name>A0AC59YZ33_RANTA</name>
<proteinExistence type="predicted"/>
<gene>
    <name evidence="1" type="ORF">MRATA1EN22A_LOCUS11993</name>
</gene>
<reference evidence="1" key="2">
    <citation type="submission" date="2025-03" db="EMBL/GenBank/DDBJ databases">
        <authorList>
            <consortium name="ELIXIR-Norway"/>
            <consortium name="Elixir Norway"/>
        </authorList>
    </citation>
    <scope>NUCLEOTIDE SEQUENCE</scope>
</reference>
<sequence>MEEEILLAGHFPLDPQPSASHPHPRRIALISLRFGRPRPLPKTGFPSQPPGAWVWMRKTVDFVEGQPAARRGLKPGEPAFPAIPAGGEGLRGRGGSWDKACKAAGGPKYWLRIDVSFRRGSSWYPYIPSALLMALETQVQVQNAQKMSARLWTWLGKEALDAKVAHVPGPQCLRVAMTLPPEPEGRTLGERPWQDDLPSPDPEPVSVAAEGDVDTEVVVVAVAPVGAGRGA</sequence>
<evidence type="ECO:0000313" key="1">
    <source>
        <dbReference type="EMBL" id="CAN0097484.1"/>
    </source>
</evidence>
<dbReference type="EMBL" id="OX596105">
    <property type="protein sequence ID" value="CAN0097484.1"/>
    <property type="molecule type" value="Genomic_DNA"/>
</dbReference>
<protein>
    <submittedName>
        <fullName evidence="1">Uncharacterized protein</fullName>
    </submittedName>
</protein>